<feature type="domain" description="HTH cro/C1-type" evidence="1">
    <location>
        <begin position="14"/>
        <end position="67"/>
    </location>
</feature>
<reference evidence="2" key="1">
    <citation type="submission" date="2021-03" db="EMBL/GenBank/DDBJ databases">
        <title>Isolation of Bacillus subtilis from fermented food sample.</title>
        <authorList>
            <person name="Lakshmanan V."/>
            <person name="Athira K."/>
            <person name="Rajagopal K."/>
        </authorList>
    </citation>
    <scope>NUCLEOTIDE SEQUENCE</scope>
    <source>
        <strain evidence="2">S1</strain>
    </source>
</reference>
<comment type="caution">
    <text evidence="2">The sequence shown here is derived from an EMBL/GenBank/DDBJ whole genome shotgun (WGS) entry which is preliminary data.</text>
</comment>
<dbReference type="InterPro" id="IPR001387">
    <property type="entry name" value="Cro/C1-type_HTH"/>
</dbReference>
<dbReference type="Proteomes" id="UP000665181">
    <property type="component" value="Unassembled WGS sequence"/>
</dbReference>
<proteinExistence type="predicted"/>
<protein>
    <submittedName>
        <fullName evidence="2">Helix-turn-helix domain-containing protein</fullName>
    </submittedName>
</protein>
<dbReference type="EMBL" id="JAGFPW010000034">
    <property type="protein sequence ID" value="MBO3796852.1"/>
    <property type="molecule type" value="Genomic_DNA"/>
</dbReference>
<sequence length="74" mass="8303">MKLRPSYKPMEITLIKKDLKKVDLRSHVDVSSATLAKMSKGEPVSLASIIKICEFLECDLHDVVELVEVEDSDS</sequence>
<gene>
    <name evidence="2" type="ORF">J5227_21685</name>
</gene>
<dbReference type="SUPFAM" id="SSF47413">
    <property type="entry name" value="lambda repressor-like DNA-binding domains"/>
    <property type="match status" value="1"/>
</dbReference>
<dbReference type="Pfam" id="PF13443">
    <property type="entry name" value="HTH_26"/>
    <property type="match status" value="1"/>
</dbReference>
<dbReference type="AlphaFoldDB" id="A0A8I1WLD3"/>
<evidence type="ECO:0000259" key="1">
    <source>
        <dbReference type="Pfam" id="PF13443"/>
    </source>
</evidence>
<dbReference type="InterPro" id="IPR010982">
    <property type="entry name" value="Lambda_DNA-bd_dom_sf"/>
</dbReference>
<organism evidence="2 3">
    <name type="scientific">Bacillus subtilis</name>
    <dbReference type="NCBI Taxonomy" id="1423"/>
    <lineage>
        <taxon>Bacteria</taxon>
        <taxon>Bacillati</taxon>
        <taxon>Bacillota</taxon>
        <taxon>Bacilli</taxon>
        <taxon>Bacillales</taxon>
        <taxon>Bacillaceae</taxon>
        <taxon>Bacillus</taxon>
    </lineage>
</organism>
<accession>A0A8I1WLD3</accession>
<evidence type="ECO:0000313" key="3">
    <source>
        <dbReference type="Proteomes" id="UP000665181"/>
    </source>
</evidence>
<evidence type="ECO:0000313" key="2">
    <source>
        <dbReference type="EMBL" id="MBO3796852.1"/>
    </source>
</evidence>
<name>A0A8I1WLD3_BACIU</name>
<dbReference type="GO" id="GO:0003677">
    <property type="term" value="F:DNA binding"/>
    <property type="evidence" value="ECO:0007669"/>
    <property type="project" value="InterPro"/>
</dbReference>
<dbReference type="RefSeq" id="WP_106020499.1">
    <property type="nucleotide sequence ID" value="NZ_JAGFPW010000034.1"/>
</dbReference>